<feature type="transmembrane region" description="Helical" evidence="8">
    <location>
        <begin position="193"/>
        <end position="217"/>
    </location>
</feature>
<feature type="transmembrane region" description="Helical" evidence="8">
    <location>
        <begin position="156"/>
        <end position="173"/>
    </location>
</feature>
<evidence type="ECO:0000259" key="9">
    <source>
        <dbReference type="Pfam" id="PF01699"/>
    </source>
</evidence>
<feature type="transmembrane region" description="Helical" evidence="8">
    <location>
        <begin position="581"/>
        <end position="600"/>
    </location>
</feature>
<evidence type="ECO:0000256" key="2">
    <source>
        <dbReference type="ARBA" id="ARBA00022448"/>
    </source>
</evidence>
<keyword evidence="11" id="KW-1185">Reference proteome</keyword>
<keyword evidence="4" id="KW-0406">Ion transport</keyword>
<evidence type="ECO:0000256" key="6">
    <source>
        <dbReference type="ARBA" id="ARBA00022989"/>
    </source>
</evidence>
<dbReference type="AlphaFoldDB" id="A0AAN0IM58"/>
<feature type="transmembrane region" description="Helical" evidence="8">
    <location>
        <begin position="377"/>
        <end position="397"/>
    </location>
</feature>
<dbReference type="KEGG" id="aqu:100640695"/>
<dbReference type="PANTHER" id="PTHR12266">
    <property type="entry name" value="NA+/CA2+ K+ INDEPENDENT EXCHANGER"/>
    <property type="match status" value="1"/>
</dbReference>
<accession>A0AAN0IM58</accession>
<evidence type="ECO:0000256" key="5">
    <source>
        <dbReference type="ARBA" id="ARBA00022692"/>
    </source>
</evidence>
<dbReference type="Proteomes" id="UP000007879">
    <property type="component" value="Unassembled WGS sequence"/>
</dbReference>
<dbReference type="GO" id="GO:0016020">
    <property type="term" value="C:membrane"/>
    <property type="evidence" value="ECO:0007669"/>
    <property type="project" value="UniProtKB-SubCell"/>
</dbReference>
<dbReference type="Pfam" id="PF01699">
    <property type="entry name" value="Na_Ca_ex"/>
    <property type="match status" value="2"/>
</dbReference>
<sequence length="612" mass="67286">MKMRQRRQSVRIISIVSALLFIFLYTGFKNGGRDGLSLSNSDIQPELATTRKLLGFGHSSAPICQSDSDNGGDQDNANCSHPLHKNNSCQFVKDNCGDDVALFDYLAFVACSLHHVKPIAYIILALWLVYLISLLATTADYFFVPPLNLLSDKLKLSPSIAGITLLAIGNGAPDVFTAFSALKNGDLPLVLGALIGASIFISTVVLGSVILITKVTSDTIDKIDFTRDVVAYIVVVATVILVAFDGLVELYEAIFFPIIYIVYIAAAIIIGYLRTAWKKHKESKNGTSIQTDIDKGDSAIECADESRPLIEASNNILGTEVKEKEKERLELEGLTFPRGRNIAVKIQWFLELPFSLLRWISIPPCCHDGKWSEWHRWFAVSSPIPMIVILAITAGGWSAFTYPIESTKFPLIVIFFIIGIILSIVLYFVIGKTKPHWIVQSLLGLAGFIMSIAWLNIEANEVVSLLEAFGLAFSIDTAILGLTVLAIGNSVGDWVADTAVARAGEPGMGVASCFGSPLLNDVLGLSVALIAKIGIYDKGKSFPICIQSREYVKVKLSWIFLSFSLILSALVFPLFKFSPPRAYGLVLIYIYIVFMLFSVLDELDILKFYYYL</sequence>
<feature type="domain" description="Sodium/calcium exchanger membrane region" evidence="9">
    <location>
        <begin position="444"/>
        <end position="599"/>
    </location>
</feature>
<evidence type="ECO:0000256" key="7">
    <source>
        <dbReference type="ARBA" id="ARBA00023136"/>
    </source>
</evidence>
<feature type="transmembrane region" description="Helical" evidence="8">
    <location>
        <begin position="437"/>
        <end position="457"/>
    </location>
</feature>
<keyword evidence="2" id="KW-0813">Transport</keyword>
<dbReference type="GO" id="GO:0015297">
    <property type="term" value="F:antiporter activity"/>
    <property type="evidence" value="ECO:0007669"/>
    <property type="project" value="UniProtKB-KW"/>
</dbReference>
<keyword evidence="3" id="KW-0050">Antiport</keyword>
<keyword evidence="6 8" id="KW-1133">Transmembrane helix</keyword>
<keyword evidence="4" id="KW-0106">Calcium</keyword>
<dbReference type="EnsemblMetazoa" id="XM_011406135.2">
    <property type="protein sequence ID" value="XP_011404437.2"/>
    <property type="gene ID" value="LOC100640695"/>
</dbReference>
<reference evidence="11" key="1">
    <citation type="journal article" date="2010" name="Nature">
        <title>The Amphimedon queenslandica genome and the evolution of animal complexity.</title>
        <authorList>
            <person name="Srivastava M."/>
            <person name="Simakov O."/>
            <person name="Chapman J."/>
            <person name="Fahey B."/>
            <person name="Gauthier M.E."/>
            <person name="Mitros T."/>
            <person name="Richards G.S."/>
            <person name="Conaco C."/>
            <person name="Dacre M."/>
            <person name="Hellsten U."/>
            <person name="Larroux C."/>
            <person name="Putnam N.H."/>
            <person name="Stanke M."/>
            <person name="Adamska M."/>
            <person name="Darling A."/>
            <person name="Degnan S.M."/>
            <person name="Oakley T.H."/>
            <person name="Plachetzki D.C."/>
            <person name="Zhai Y."/>
            <person name="Adamski M."/>
            <person name="Calcino A."/>
            <person name="Cummins S.F."/>
            <person name="Goodstein D.M."/>
            <person name="Harris C."/>
            <person name="Jackson D.J."/>
            <person name="Leys S.P."/>
            <person name="Shu S."/>
            <person name="Woodcroft B.J."/>
            <person name="Vervoort M."/>
            <person name="Kosik K.S."/>
            <person name="Manning G."/>
            <person name="Degnan B.M."/>
            <person name="Rokhsar D.S."/>
        </authorList>
    </citation>
    <scope>NUCLEOTIDE SEQUENCE [LARGE SCALE GENOMIC DNA]</scope>
</reference>
<dbReference type="Gene3D" id="1.20.1420.30">
    <property type="entry name" value="NCX, central ion-binding region"/>
    <property type="match status" value="2"/>
</dbReference>
<dbReference type="GO" id="GO:0006874">
    <property type="term" value="P:intracellular calcium ion homeostasis"/>
    <property type="evidence" value="ECO:0007669"/>
    <property type="project" value="TreeGrafter"/>
</dbReference>
<proteinExistence type="predicted"/>
<evidence type="ECO:0000256" key="4">
    <source>
        <dbReference type="ARBA" id="ARBA00022568"/>
    </source>
</evidence>
<organism evidence="10 11">
    <name type="scientific">Amphimedon queenslandica</name>
    <name type="common">Sponge</name>
    <dbReference type="NCBI Taxonomy" id="400682"/>
    <lineage>
        <taxon>Eukaryota</taxon>
        <taxon>Metazoa</taxon>
        <taxon>Porifera</taxon>
        <taxon>Demospongiae</taxon>
        <taxon>Heteroscleromorpha</taxon>
        <taxon>Haplosclerida</taxon>
        <taxon>Niphatidae</taxon>
        <taxon>Amphimedon</taxon>
    </lineage>
</organism>
<comment type="subcellular location">
    <subcellularLocation>
        <location evidence="1">Membrane</location>
        <topology evidence="1">Multi-pass membrane protein</topology>
    </subcellularLocation>
</comment>
<dbReference type="PANTHER" id="PTHR12266:SF0">
    <property type="entry name" value="MITOCHONDRIAL SODIUM_CALCIUM EXCHANGER PROTEIN"/>
    <property type="match status" value="1"/>
</dbReference>
<evidence type="ECO:0000313" key="11">
    <source>
        <dbReference type="Proteomes" id="UP000007879"/>
    </source>
</evidence>
<gene>
    <name evidence="10" type="primary">100640695</name>
</gene>
<protein>
    <recommendedName>
        <fullName evidence="9">Sodium/calcium exchanger membrane region domain-containing protein</fullName>
    </recommendedName>
</protein>
<keyword evidence="4" id="KW-0109">Calcium transport</keyword>
<evidence type="ECO:0000256" key="3">
    <source>
        <dbReference type="ARBA" id="ARBA00022449"/>
    </source>
</evidence>
<evidence type="ECO:0000256" key="1">
    <source>
        <dbReference type="ARBA" id="ARBA00004141"/>
    </source>
</evidence>
<evidence type="ECO:0000256" key="8">
    <source>
        <dbReference type="SAM" id="Phobius"/>
    </source>
</evidence>
<feature type="domain" description="Sodium/calcium exchanger membrane region" evidence="9">
    <location>
        <begin position="125"/>
        <end position="268"/>
    </location>
</feature>
<keyword evidence="7 8" id="KW-0472">Membrane</keyword>
<dbReference type="InterPro" id="IPR044880">
    <property type="entry name" value="NCX_ion-bd_dom_sf"/>
</dbReference>
<feature type="transmembrane region" description="Helical" evidence="8">
    <location>
        <begin position="12"/>
        <end position="28"/>
    </location>
</feature>
<feature type="transmembrane region" description="Helical" evidence="8">
    <location>
        <begin position="119"/>
        <end position="144"/>
    </location>
</feature>
<dbReference type="GO" id="GO:0006816">
    <property type="term" value="P:calcium ion transport"/>
    <property type="evidence" value="ECO:0007669"/>
    <property type="project" value="UniProtKB-KW"/>
</dbReference>
<feature type="transmembrane region" description="Helical" evidence="8">
    <location>
        <begin position="469"/>
        <end position="488"/>
    </location>
</feature>
<dbReference type="InterPro" id="IPR004837">
    <property type="entry name" value="NaCa_Exmemb"/>
</dbReference>
<feature type="transmembrane region" description="Helical" evidence="8">
    <location>
        <begin position="409"/>
        <end position="430"/>
    </location>
</feature>
<dbReference type="GO" id="GO:0008324">
    <property type="term" value="F:monoatomic cation transmembrane transporter activity"/>
    <property type="evidence" value="ECO:0007669"/>
    <property type="project" value="TreeGrafter"/>
</dbReference>
<evidence type="ECO:0000313" key="10">
    <source>
        <dbReference type="EnsemblMetazoa" id="XP_011404437.2"/>
    </source>
</evidence>
<reference evidence="10" key="2">
    <citation type="submission" date="2024-06" db="UniProtKB">
        <authorList>
            <consortium name="EnsemblMetazoa"/>
        </authorList>
    </citation>
    <scope>IDENTIFICATION</scope>
</reference>
<dbReference type="InterPro" id="IPR051359">
    <property type="entry name" value="CaCA_antiporter"/>
</dbReference>
<feature type="transmembrane region" description="Helical" evidence="8">
    <location>
        <begin position="254"/>
        <end position="273"/>
    </location>
</feature>
<feature type="transmembrane region" description="Helical" evidence="8">
    <location>
        <begin position="229"/>
        <end position="248"/>
    </location>
</feature>
<feature type="transmembrane region" description="Helical" evidence="8">
    <location>
        <begin position="556"/>
        <end position="575"/>
    </location>
</feature>
<name>A0AAN0IM58_AMPQE</name>
<keyword evidence="5 8" id="KW-0812">Transmembrane</keyword>